<keyword evidence="1" id="KW-0812">Transmembrane</keyword>
<evidence type="ECO:0000313" key="2">
    <source>
        <dbReference type="EMBL" id="KAL3518969.1"/>
    </source>
</evidence>
<reference evidence="2 3" key="1">
    <citation type="submission" date="2024-11" db="EMBL/GenBank/DDBJ databases">
        <title>A near-complete genome assembly of Cinchona calisaya.</title>
        <authorList>
            <person name="Lian D.C."/>
            <person name="Zhao X.W."/>
            <person name="Wei L."/>
        </authorList>
    </citation>
    <scope>NUCLEOTIDE SEQUENCE [LARGE SCALE GENOMIC DNA]</scope>
    <source>
        <tissue evidence="2">Nenye</tissue>
    </source>
</reference>
<keyword evidence="1" id="KW-1133">Transmembrane helix</keyword>
<sequence>MFLWSLVFPVLSNAAFMIHRTLWNTPLFIVNWHGQLGIILSISSAFHIWGFILSFINFNSGGCTALRLLVDNFVHSYLNSFAGIS</sequence>
<keyword evidence="3" id="KW-1185">Reference proteome</keyword>
<gene>
    <name evidence="2" type="ORF">ACH5RR_021558</name>
</gene>
<dbReference type="EMBL" id="JBJUIK010000009">
    <property type="protein sequence ID" value="KAL3518969.1"/>
    <property type="molecule type" value="Genomic_DNA"/>
</dbReference>
<feature type="transmembrane region" description="Helical" evidence="1">
    <location>
        <begin position="38"/>
        <end position="58"/>
    </location>
</feature>
<accession>A0ABD2ZHN0</accession>
<dbReference type="AlphaFoldDB" id="A0ABD2ZHN0"/>
<evidence type="ECO:0000313" key="3">
    <source>
        <dbReference type="Proteomes" id="UP001630127"/>
    </source>
</evidence>
<dbReference type="Proteomes" id="UP001630127">
    <property type="component" value="Unassembled WGS sequence"/>
</dbReference>
<evidence type="ECO:0000256" key="1">
    <source>
        <dbReference type="SAM" id="Phobius"/>
    </source>
</evidence>
<organism evidence="2 3">
    <name type="scientific">Cinchona calisaya</name>
    <dbReference type="NCBI Taxonomy" id="153742"/>
    <lineage>
        <taxon>Eukaryota</taxon>
        <taxon>Viridiplantae</taxon>
        <taxon>Streptophyta</taxon>
        <taxon>Embryophyta</taxon>
        <taxon>Tracheophyta</taxon>
        <taxon>Spermatophyta</taxon>
        <taxon>Magnoliopsida</taxon>
        <taxon>eudicotyledons</taxon>
        <taxon>Gunneridae</taxon>
        <taxon>Pentapetalae</taxon>
        <taxon>asterids</taxon>
        <taxon>lamiids</taxon>
        <taxon>Gentianales</taxon>
        <taxon>Rubiaceae</taxon>
        <taxon>Cinchonoideae</taxon>
        <taxon>Cinchoneae</taxon>
        <taxon>Cinchona</taxon>
    </lineage>
</organism>
<keyword evidence="1" id="KW-0472">Membrane</keyword>
<comment type="caution">
    <text evidence="2">The sequence shown here is derived from an EMBL/GenBank/DDBJ whole genome shotgun (WGS) entry which is preliminary data.</text>
</comment>
<name>A0ABD2ZHN0_9GENT</name>
<proteinExistence type="predicted"/>
<feature type="non-terminal residue" evidence="2">
    <location>
        <position position="85"/>
    </location>
</feature>
<protein>
    <submittedName>
        <fullName evidence="2">Uncharacterized protein</fullName>
    </submittedName>
</protein>